<feature type="compositionally biased region" description="Basic and acidic residues" evidence="1">
    <location>
        <begin position="192"/>
        <end position="206"/>
    </location>
</feature>
<name>A0A6C0Y004_9GAMM</name>
<evidence type="ECO:0008006" key="4">
    <source>
        <dbReference type="Google" id="ProtNLM"/>
    </source>
</evidence>
<proteinExistence type="predicted"/>
<evidence type="ECO:0000256" key="1">
    <source>
        <dbReference type="SAM" id="MobiDB-lite"/>
    </source>
</evidence>
<dbReference type="AlphaFoldDB" id="A0A6C0Y004"/>
<gene>
    <name evidence="2" type="ORF">FSC09_03385</name>
</gene>
<organism evidence="2 3">
    <name type="scientific">Acinetobacter indicus</name>
    <dbReference type="NCBI Taxonomy" id="756892"/>
    <lineage>
        <taxon>Bacteria</taxon>
        <taxon>Pseudomonadati</taxon>
        <taxon>Pseudomonadota</taxon>
        <taxon>Gammaproteobacteria</taxon>
        <taxon>Moraxellales</taxon>
        <taxon>Moraxellaceae</taxon>
        <taxon>Acinetobacter</taxon>
    </lineage>
</organism>
<evidence type="ECO:0000313" key="2">
    <source>
        <dbReference type="EMBL" id="QIC69513.1"/>
    </source>
</evidence>
<protein>
    <recommendedName>
        <fullName evidence="4">Lipoprotein</fullName>
    </recommendedName>
</protein>
<evidence type="ECO:0000313" key="3">
    <source>
        <dbReference type="Proteomes" id="UP000503440"/>
    </source>
</evidence>
<feature type="region of interest" description="Disordered" evidence="1">
    <location>
        <begin position="167"/>
        <end position="220"/>
    </location>
</feature>
<reference evidence="2 3" key="1">
    <citation type="submission" date="2019-09" db="EMBL/GenBank/DDBJ databases">
        <title>Non-baumannii Acinetobacter spp. carrying blaNDM-1 isolated in China.</title>
        <authorList>
            <person name="Cui C."/>
            <person name="Chen C."/>
            <person name="Sun J."/>
            <person name="Liu Y."/>
        </authorList>
    </citation>
    <scope>NUCLEOTIDE SEQUENCE [LARGE SCALE GENOMIC DNA]</scope>
    <source>
        <strain evidence="2 3">B18</strain>
    </source>
</reference>
<dbReference type="Proteomes" id="UP000503440">
    <property type="component" value="Chromosome"/>
</dbReference>
<dbReference type="RefSeq" id="WP_104499288.1">
    <property type="nucleotide sequence ID" value="NZ_CP041295.1"/>
</dbReference>
<accession>A0A6C0Y004</accession>
<feature type="compositionally biased region" description="Low complexity" evidence="1">
    <location>
        <begin position="169"/>
        <end position="191"/>
    </location>
</feature>
<dbReference type="EMBL" id="CP044455">
    <property type="protein sequence ID" value="QIC69513.1"/>
    <property type="molecule type" value="Genomic_DNA"/>
</dbReference>
<dbReference type="PROSITE" id="PS51257">
    <property type="entry name" value="PROKAR_LIPOPROTEIN"/>
    <property type="match status" value="1"/>
</dbReference>
<feature type="compositionally biased region" description="Low complexity" evidence="1">
    <location>
        <begin position="207"/>
        <end position="220"/>
    </location>
</feature>
<sequence>MNVKTFMMLAGVGVVFSGCVSVESFSPDALKHFASPQELIAKKNLNQANGSAKAYVYDWGPQRKELAAESLIPRKYMGSYCQSQQGHLKLAYKSTMSMLKNSWSKKLLATYRDVNQGIGAYRCVRKNGPDWIVSIEPVSERKRDGQGEVRIVHLLTQVMTEDEARRFYRSASSSSKKANTNTNRNNKNTKAVAKEPEPKETPELPAEKTPAPVKAAPVVAATPQQQQMKYYVAARRDLNSGRNELNACNSAQRAYNYGRLQGTNARNVYAESGILLARCLSAVPSFSNRFSQPKARAKRILQELANQHNHAGAKRMLRQMK</sequence>